<feature type="compositionally biased region" description="Polar residues" evidence="1">
    <location>
        <begin position="1007"/>
        <end position="1017"/>
    </location>
</feature>
<reference evidence="4" key="1">
    <citation type="submission" date="2025-08" db="UniProtKB">
        <authorList>
            <consortium name="RefSeq"/>
        </authorList>
    </citation>
    <scope>IDENTIFICATION</scope>
    <source>
        <tissue evidence="4">Skeletal muscle</tissue>
    </source>
</reference>
<feature type="compositionally biased region" description="Basic and acidic residues" evidence="1">
    <location>
        <begin position="973"/>
        <end position="993"/>
    </location>
</feature>
<feature type="compositionally biased region" description="Polar residues" evidence="1">
    <location>
        <begin position="272"/>
        <end position="295"/>
    </location>
</feature>
<feature type="compositionally biased region" description="Polar residues" evidence="1">
    <location>
        <begin position="799"/>
        <end position="809"/>
    </location>
</feature>
<feature type="region of interest" description="Disordered" evidence="1">
    <location>
        <begin position="683"/>
        <end position="844"/>
    </location>
</feature>
<evidence type="ECO:0000259" key="2">
    <source>
        <dbReference type="Pfam" id="PF11560"/>
    </source>
</evidence>
<dbReference type="GeneID" id="106537476"/>
<keyword evidence="3" id="KW-1185">Reference proteome</keyword>
<dbReference type="OrthoDB" id="47328at2759"/>
<feature type="compositionally biased region" description="Basic and acidic residues" evidence="1">
    <location>
        <begin position="923"/>
        <end position="935"/>
    </location>
</feature>
<feature type="compositionally biased region" description="Low complexity" evidence="1">
    <location>
        <begin position="21"/>
        <end position="34"/>
    </location>
</feature>
<name>A0A6I9X6S5_9SAUR</name>
<feature type="compositionally biased region" description="Basic and acidic residues" evidence="1">
    <location>
        <begin position="611"/>
        <end position="620"/>
    </location>
</feature>
<organism evidence="3 4">
    <name type="scientific">Thamnophis sirtalis</name>
    <dbReference type="NCBI Taxonomy" id="35019"/>
    <lineage>
        <taxon>Eukaryota</taxon>
        <taxon>Metazoa</taxon>
        <taxon>Chordata</taxon>
        <taxon>Craniata</taxon>
        <taxon>Vertebrata</taxon>
        <taxon>Euteleostomi</taxon>
        <taxon>Lepidosauria</taxon>
        <taxon>Squamata</taxon>
        <taxon>Bifurcata</taxon>
        <taxon>Unidentata</taxon>
        <taxon>Episquamata</taxon>
        <taxon>Toxicofera</taxon>
        <taxon>Serpentes</taxon>
        <taxon>Colubroidea</taxon>
        <taxon>Colubridae</taxon>
        <taxon>Natricinae</taxon>
        <taxon>Thamnophis</taxon>
    </lineage>
</organism>
<feature type="compositionally biased region" description="Polar residues" evidence="1">
    <location>
        <begin position="638"/>
        <end position="647"/>
    </location>
</feature>
<accession>A0A6I9X6S5</accession>
<dbReference type="Pfam" id="PF11560">
    <property type="entry name" value="LAP2alpha"/>
    <property type="match status" value="1"/>
</dbReference>
<feature type="region of interest" description="Disordered" evidence="1">
    <location>
        <begin position="265"/>
        <end position="317"/>
    </location>
</feature>
<feature type="domain" description="Lamina-associated polypeptide 2 alpha C-terminal" evidence="2">
    <location>
        <begin position="411"/>
        <end position="559"/>
    </location>
</feature>
<dbReference type="Proteomes" id="UP000504617">
    <property type="component" value="Unplaced"/>
</dbReference>
<feature type="compositionally biased region" description="Low complexity" evidence="1">
    <location>
        <begin position="71"/>
        <end position="83"/>
    </location>
</feature>
<dbReference type="AlphaFoldDB" id="A0A6I9X6S5"/>
<feature type="compositionally biased region" description="Low complexity" evidence="1">
    <location>
        <begin position="150"/>
        <end position="167"/>
    </location>
</feature>
<feature type="compositionally biased region" description="Pro residues" evidence="1">
    <location>
        <begin position="84"/>
        <end position="96"/>
    </location>
</feature>
<gene>
    <name evidence="4" type="primary">LOC106537476</name>
</gene>
<feature type="region of interest" description="Disordered" evidence="1">
    <location>
        <begin position="877"/>
        <end position="1067"/>
    </location>
</feature>
<feature type="region of interest" description="Disordered" evidence="1">
    <location>
        <begin position="573"/>
        <end position="656"/>
    </location>
</feature>
<dbReference type="RefSeq" id="XP_013907088.1">
    <property type="nucleotide sequence ID" value="XM_014051613.1"/>
</dbReference>
<dbReference type="KEGG" id="tsr:106537476"/>
<feature type="region of interest" description="Disordered" evidence="1">
    <location>
        <begin position="1"/>
        <end position="250"/>
    </location>
</feature>
<sequence>MGSPSTPKLVPARALPKTRAKAPLAKKVLPTKKALPAKKATKKAIQIPPKALDPVGTAGGKEQERPLVDGAAACSASQSAQPSSLPPASTPLPPESPSEEPAAKTLQVAASVSPKEPLPAMEPPKKPVSGGKVDLSTPKPGVGKGSPSTPKRAPARALPKAPLAKKVLPAKKAVKVAQRPQKALNTVGAAAEKELAQPSSLPTASTPLPPESPSEEPAAKWAKPATPEAAVPPAVAGVCPKKAQEPEMTPQMRRMISEAIAQGIAAGIQQQHPASSAASDNALRQGQAPPSSMNIPESLDKDLPLSGDQDGTPDPHGFVGLFSPALFKTLLQKAKATARIGGDPAGLDPASSDPNNLLFTEPATEKEEIPCPKFFLDVVQRQWAVLGSGPHPTINDKRFYNVGPNLTAAFDPPTIDEPVAAFPSYTVLSTNTDGALNPEEKKIEMALVMGHKSAAWAVKSAMAASFFNRTSLLWLKQMRARIPVTDLQTHEDINNLIAAAEFSADATLNSVRFASKSIGSSVTGRRVLWLRNWKSNMKFKWKLACAPFKGEKLFGEALEPILIETRDKKKVLPSTFRKPNKQSSPYFQKPPFRAADTAEDCSQPQRAYFQRPDHQSDSPRYRGRGRQQFQSKRPLRGSSRSLQSQPSRGPEATGDCNAKSFYELESDTPPKKTHQASGIQEFQNPVHTGGHLGGRLPDVNRSHGNIPGRPYIADSPMISMDMQREPPLQSPHEDTSDALGSPQGYPYSRPTLSGRHVDRIRLSPPRHRGSTHHDPGPSGSFRESGIHSQQRQEPLASYRQDTPPSSSYRNDMHSLPVPGPPGQHQRSGELDSIGPNGASRPRLTIVRQGGVLRLPCSRGTSAYQDITMVPPAYPEIQQEQFNYQSPIRGPPGVDATDHNQGMPIPGTEQSHHRYGRWFSGLESPDRDPDGRRPVDTRGMTNQRQLGRDPSRPQSPPMDPDHHLRPPHPSRQRSHQDPYEPPREHPLEDIDYRRLSPFGSPPGADFTDYNQGNNIQETEPSRHRSRGRFSRLESPDRDPDGRRPVDRRGTMQERQPIYLGRRRQRAES</sequence>
<evidence type="ECO:0000313" key="3">
    <source>
        <dbReference type="Proteomes" id="UP000504617"/>
    </source>
</evidence>
<feature type="compositionally biased region" description="Low complexity" evidence="1">
    <location>
        <begin position="222"/>
        <end position="241"/>
    </location>
</feature>
<dbReference type="Gene3D" id="1.10.287.3160">
    <property type="match status" value="1"/>
</dbReference>
<proteinExistence type="predicted"/>
<dbReference type="InterPro" id="IPR021623">
    <property type="entry name" value="LAP2alpha_C"/>
</dbReference>
<evidence type="ECO:0000256" key="1">
    <source>
        <dbReference type="SAM" id="MobiDB-lite"/>
    </source>
</evidence>
<protein>
    <submittedName>
        <fullName evidence="4">Uncharacterized protein LOC106537476</fullName>
    </submittedName>
</protein>
<evidence type="ECO:0000313" key="4">
    <source>
        <dbReference type="RefSeq" id="XP_013907088.1"/>
    </source>
</evidence>
<feature type="compositionally biased region" description="Basic and acidic residues" evidence="1">
    <location>
        <begin position="1029"/>
        <end position="1050"/>
    </location>
</feature>